<accession>A0ABR9YFB6</accession>
<reference evidence="2" key="1">
    <citation type="submission" date="2020-04" db="EMBL/GenBank/DDBJ databases">
        <authorList>
            <person name="Sombolestani A."/>
        </authorList>
    </citation>
    <scope>NUCLEOTIDE SEQUENCE</scope>
    <source>
        <strain evidence="2">LMG 27748</strain>
    </source>
</reference>
<protein>
    <submittedName>
        <fullName evidence="2">Uncharacterized protein</fullName>
    </submittedName>
</protein>
<dbReference type="EMBL" id="JABCQO010000008">
    <property type="protein sequence ID" value="MBF0877207.1"/>
    <property type="molecule type" value="Genomic_DNA"/>
</dbReference>
<evidence type="ECO:0000256" key="1">
    <source>
        <dbReference type="SAM" id="MobiDB-lite"/>
    </source>
</evidence>
<comment type="caution">
    <text evidence="2">The sequence shown here is derived from an EMBL/GenBank/DDBJ whole genome shotgun (WGS) entry which is preliminary data.</text>
</comment>
<gene>
    <name evidence="2" type="ORF">HKD21_10155</name>
</gene>
<name>A0ABR9YFB6_9PROT</name>
<feature type="region of interest" description="Disordered" evidence="1">
    <location>
        <begin position="21"/>
        <end position="50"/>
    </location>
</feature>
<evidence type="ECO:0000313" key="2">
    <source>
        <dbReference type="EMBL" id="MBF0877207.1"/>
    </source>
</evidence>
<dbReference type="RefSeq" id="WP_194255582.1">
    <property type="nucleotide sequence ID" value="NZ_JABCQO010000008.1"/>
</dbReference>
<feature type="compositionally biased region" description="Basic and acidic residues" evidence="1">
    <location>
        <begin position="21"/>
        <end position="32"/>
    </location>
</feature>
<keyword evidence="3" id="KW-1185">Reference proteome</keyword>
<dbReference type="Proteomes" id="UP000630952">
    <property type="component" value="Unassembled WGS sequence"/>
</dbReference>
<reference evidence="2" key="2">
    <citation type="submission" date="2020-11" db="EMBL/GenBank/DDBJ databases">
        <title>Description of novel Gluconobacter species.</title>
        <authorList>
            <person name="Cleenwerck I."/>
            <person name="Cnockaert M."/>
            <person name="Borremans W."/>
            <person name="Wieme A.D."/>
            <person name="De Vuyst L."/>
            <person name="Vandamme P."/>
        </authorList>
    </citation>
    <scope>NUCLEOTIDE SEQUENCE</scope>
    <source>
        <strain evidence="2">LMG 27748</strain>
    </source>
</reference>
<organism evidence="2 3">
    <name type="scientific">Gluconobacter cerevisiae</name>
    <dbReference type="NCBI Taxonomy" id="1379734"/>
    <lineage>
        <taxon>Bacteria</taxon>
        <taxon>Pseudomonadati</taxon>
        <taxon>Pseudomonadota</taxon>
        <taxon>Alphaproteobacteria</taxon>
        <taxon>Acetobacterales</taxon>
        <taxon>Acetobacteraceae</taxon>
        <taxon>Gluconobacter</taxon>
    </lineage>
</organism>
<proteinExistence type="predicted"/>
<sequence>MLLPNISRYLIVEWWVNAEKDSRKESNHHTSRDMGMIVTQSHPDQRVGAK</sequence>
<evidence type="ECO:0000313" key="3">
    <source>
        <dbReference type="Proteomes" id="UP000630952"/>
    </source>
</evidence>